<evidence type="ECO:0000256" key="3">
    <source>
        <dbReference type="ARBA" id="ARBA00022692"/>
    </source>
</evidence>
<dbReference type="GeneID" id="25991148"/>
<evidence type="ECO:0000259" key="18">
    <source>
        <dbReference type="Pfam" id="PF16491"/>
    </source>
</evidence>
<feature type="transmembrane region" description="Helical" evidence="15">
    <location>
        <begin position="199"/>
        <end position="223"/>
    </location>
</feature>
<dbReference type="HOGENOM" id="CLU_025947_3_1_1"/>
<feature type="compositionally biased region" description="Basic and acidic residues" evidence="16">
    <location>
        <begin position="464"/>
        <end position="481"/>
    </location>
</feature>
<evidence type="ECO:0000256" key="14">
    <source>
        <dbReference type="PIRSR" id="PIRSR627057-2"/>
    </source>
</evidence>
<gene>
    <name evidence="19" type="ORF">A1Q1_07636</name>
</gene>
<evidence type="ECO:0000259" key="17">
    <source>
        <dbReference type="Pfam" id="PF01435"/>
    </source>
</evidence>
<feature type="domain" description="CAAX prenyl protease 1 N-terminal" evidence="18">
    <location>
        <begin position="51"/>
        <end position="229"/>
    </location>
</feature>
<dbReference type="Proteomes" id="UP000002748">
    <property type="component" value="Unassembled WGS sequence"/>
</dbReference>
<keyword evidence="5 15" id="KW-0378">Hydrolase</keyword>
<dbReference type="EMBL" id="ALBS01000073">
    <property type="protein sequence ID" value="EJT51172.1"/>
    <property type="molecule type" value="Genomic_DNA"/>
</dbReference>
<comment type="caution">
    <text evidence="19">The sequence shown here is derived from an EMBL/GenBank/DDBJ whole genome shotgun (WGS) entry which is preliminary data.</text>
</comment>
<dbReference type="AlphaFoldDB" id="J6F759"/>
<dbReference type="GO" id="GO:0046872">
    <property type="term" value="F:metal ion binding"/>
    <property type="evidence" value="ECO:0007669"/>
    <property type="project" value="UniProtKB-UniRule"/>
</dbReference>
<evidence type="ECO:0000256" key="7">
    <source>
        <dbReference type="ARBA" id="ARBA00022833"/>
    </source>
</evidence>
<feature type="binding site" evidence="14">
    <location>
        <position position="387"/>
    </location>
    <ligand>
        <name>Zn(2+)</name>
        <dbReference type="ChEBI" id="CHEBI:29105"/>
        <note>catalytic</note>
    </ligand>
</feature>
<dbReference type="GO" id="GO:0004222">
    <property type="term" value="F:metalloendopeptidase activity"/>
    <property type="evidence" value="ECO:0007669"/>
    <property type="project" value="UniProtKB-UniRule"/>
</dbReference>
<dbReference type="EC" id="3.4.24.84" evidence="15"/>
<dbReference type="RefSeq" id="XP_014182123.1">
    <property type="nucleotide sequence ID" value="XM_014326648.1"/>
</dbReference>
<feature type="transmembrane region" description="Helical" evidence="15">
    <location>
        <begin position="172"/>
        <end position="193"/>
    </location>
</feature>
<keyword evidence="4 14" id="KW-0479">Metal-binding</keyword>
<evidence type="ECO:0000313" key="19">
    <source>
        <dbReference type="EMBL" id="EJT51172.1"/>
    </source>
</evidence>
<dbReference type="Pfam" id="PF01435">
    <property type="entry name" value="Peptidase_M48"/>
    <property type="match status" value="1"/>
</dbReference>
<dbReference type="PANTHER" id="PTHR10120">
    <property type="entry name" value="CAAX PRENYL PROTEASE 1"/>
    <property type="match status" value="1"/>
</dbReference>
<evidence type="ECO:0000313" key="20">
    <source>
        <dbReference type="Proteomes" id="UP000002748"/>
    </source>
</evidence>
<comment type="similarity">
    <text evidence="12 15">Belongs to the peptidase M48A family.</text>
</comment>
<reference evidence="19 20" key="1">
    <citation type="journal article" date="2012" name="Eukaryot. Cell">
        <title>Draft genome sequence of CBS 2479, the standard type strain of Trichosporon asahii.</title>
        <authorList>
            <person name="Yang R.Y."/>
            <person name="Li H.T."/>
            <person name="Zhu H."/>
            <person name="Zhou G.P."/>
            <person name="Wang M."/>
            <person name="Wang L."/>
        </authorList>
    </citation>
    <scope>NUCLEOTIDE SEQUENCE [LARGE SCALE GENOMIC DNA]</scope>
    <source>
        <strain evidence="20">ATCC 90039 / CBS 2479 / JCM 2466 / KCTC 7840 / NCYC 2677 / UAMH 7654</strain>
    </source>
</reference>
<evidence type="ECO:0000256" key="8">
    <source>
        <dbReference type="ARBA" id="ARBA00022989"/>
    </source>
</evidence>
<organism evidence="19 20">
    <name type="scientific">Trichosporon asahii var. asahii (strain ATCC 90039 / CBS 2479 / JCM 2466 / KCTC 7840 / NBRC 103889/ NCYC 2677 / UAMH 7654)</name>
    <name type="common">Yeast</name>
    <dbReference type="NCBI Taxonomy" id="1186058"/>
    <lineage>
        <taxon>Eukaryota</taxon>
        <taxon>Fungi</taxon>
        <taxon>Dikarya</taxon>
        <taxon>Basidiomycota</taxon>
        <taxon>Agaricomycotina</taxon>
        <taxon>Tremellomycetes</taxon>
        <taxon>Trichosporonales</taxon>
        <taxon>Trichosporonaceae</taxon>
        <taxon>Trichosporon</taxon>
    </lineage>
</organism>
<keyword evidence="3 15" id="KW-0812">Transmembrane</keyword>
<feature type="binding site" evidence="14">
    <location>
        <position position="306"/>
    </location>
    <ligand>
        <name>Zn(2+)</name>
        <dbReference type="ChEBI" id="CHEBI:29105"/>
        <note>catalytic</note>
    </ligand>
</feature>
<evidence type="ECO:0000256" key="15">
    <source>
        <dbReference type="RuleBase" id="RU366005"/>
    </source>
</evidence>
<dbReference type="InterPro" id="IPR027057">
    <property type="entry name" value="CAXX_Prtase_1"/>
</dbReference>
<comment type="subcellular location">
    <subcellularLocation>
        <location evidence="1 15">Endoplasmic reticulum membrane</location>
        <topology evidence="1 15">Multi-pass membrane protein</topology>
    </subcellularLocation>
</comment>
<protein>
    <recommendedName>
        <fullName evidence="15">CAAX prenyl protease</fullName>
        <ecNumber evidence="15">3.4.24.84</ecNumber>
    </recommendedName>
</protein>
<evidence type="ECO:0000256" key="16">
    <source>
        <dbReference type="SAM" id="MobiDB-lite"/>
    </source>
</evidence>
<evidence type="ECO:0000256" key="11">
    <source>
        <dbReference type="ARBA" id="ARBA00044456"/>
    </source>
</evidence>
<dbReference type="FunFam" id="3.30.2010.10:FF:000002">
    <property type="entry name" value="CAAX prenyl protease"/>
    <property type="match status" value="1"/>
</dbReference>
<dbReference type="InterPro" id="IPR001915">
    <property type="entry name" value="Peptidase_M48"/>
</dbReference>
<keyword evidence="9 15" id="KW-0482">Metalloprotease</keyword>
<dbReference type="GO" id="GO:0005789">
    <property type="term" value="C:endoplasmic reticulum membrane"/>
    <property type="evidence" value="ECO:0007669"/>
    <property type="project" value="UniProtKB-SubCell"/>
</dbReference>
<evidence type="ECO:0000256" key="5">
    <source>
        <dbReference type="ARBA" id="ARBA00022801"/>
    </source>
</evidence>
<proteinExistence type="inferred from homology"/>
<feature type="active site" evidence="13">
    <location>
        <position position="303"/>
    </location>
</feature>
<dbReference type="CDD" id="cd07343">
    <property type="entry name" value="M48A_Zmpste24p_like"/>
    <property type="match status" value="1"/>
</dbReference>
<keyword evidence="6 15" id="KW-0256">Endoplasmic reticulum</keyword>
<sequence>MTIIGAIDSVITRLADAADNVLIPYKSIAVGLLVAQTAFELYIIRRQLPCYSRPLPPPELKNHMTAEKYKKAQAYSRDKTYYSIAQHIFSFFQSLIFIKGGYLWTWNFAGKIMDALGISRNHMITYTLIWTVVTTLISGALSLPWSYYYTFVLEEKHGFNKQTPKLFFMDTLKTYSLIAVLGLPVLAGFLKIFDWAGKAFIPWLMLFVIAVQLVLQIIFPLWIQPLFNKFTPLPEGEVRSRVEALATRLHFPLKHLFMIDGSKRSSHSNAYFYGLPWSKQIVIYDTLMDKSSPAEVEAVLAHELGHWYYSHPMRLMLIAQAHLLFTLAVFSVFIGNKALFASFGFDPALAVGPPRAVCIGFTLYQLLFGPIDTFVQFAMNSRTRKYEYQADAFAVQLGTKADLKTALIKLHVENLSSPHSDKLYSMYHHSHPTLPERLRAMDEYTGGNWLEPKAAHPARLATTEQKKEEEREREIEEKKEL</sequence>
<feature type="transmembrane region" description="Helical" evidence="15">
    <location>
        <begin position="315"/>
        <end position="334"/>
    </location>
</feature>
<comment type="cofactor">
    <cofactor evidence="14 15">
        <name>Zn(2+)</name>
        <dbReference type="ChEBI" id="CHEBI:29105"/>
    </cofactor>
    <text evidence="14 15">Binds 1 zinc ion per subunit.</text>
</comment>
<evidence type="ECO:0000256" key="12">
    <source>
        <dbReference type="ARBA" id="ARBA00060927"/>
    </source>
</evidence>
<feature type="transmembrane region" description="Helical" evidence="15">
    <location>
        <begin position="124"/>
        <end position="151"/>
    </location>
</feature>
<feature type="binding site" evidence="14">
    <location>
        <position position="302"/>
    </location>
    <ligand>
        <name>Zn(2+)</name>
        <dbReference type="ChEBI" id="CHEBI:29105"/>
        <note>catalytic</note>
    </ligand>
</feature>
<accession>J6F759</accession>
<evidence type="ECO:0000256" key="6">
    <source>
        <dbReference type="ARBA" id="ARBA00022824"/>
    </source>
</evidence>
<evidence type="ECO:0000256" key="1">
    <source>
        <dbReference type="ARBA" id="ARBA00004477"/>
    </source>
</evidence>
<dbReference type="InterPro" id="IPR032456">
    <property type="entry name" value="Peptidase_M48_N"/>
</dbReference>
<name>J6F759_TRIAS</name>
<keyword evidence="7 14" id="KW-0862">Zinc</keyword>
<dbReference type="OrthoDB" id="360839at2759"/>
<comment type="catalytic activity">
    <reaction evidence="11 15">
        <text>Hydrolyzes the peptide bond -P2-(S-farnesyl or geranylgeranyl)C-P1'-P2'-P3'-COOH where P1' and P2' are amino acids with aliphatic side chains and P3' is any C-terminal residue.</text>
        <dbReference type="EC" id="3.4.24.84"/>
    </reaction>
</comment>
<evidence type="ECO:0000256" key="9">
    <source>
        <dbReference type="ARBA" id="ARBA00023049"/>
    </source>
</evidence>
<feature type="domain" description="Peptidase M48" evidence="17">
    <location>
        <begin position="233"/>
        <end position="444"/>
    </location>
</feature>
<feature type="region of interest" description="Disordered" evidence="16">
    <location>
        <begin position="453"/>
        <end position="481"/>
    </location>
</feature>
<feature type="transmembrane region" description="Helical" evidence="15">
    <location>
        <begin position="80"/>
        <end position="104"/>
    </location>
</feature>
<keyword evidence="8 15" id="KW-1133">Transmembrane helix</keyword>
<keyword evidence="2 15" id="KW-0645">Protease</keyword>
<evidence type="ECO:0000256" key="2">
    <source>
        <dbReference type="ARBA" id="ARBA00022670"/>
    </source>
</evidence>
<keyword evidence="10 15" id="KW-0472">Membrane</keyword>
<dbReference type="KEGG" id="tasa:A1Q1_07636"/>
<evidence type="ECO:0000256" key="13">
    <source>
        <dbReference type="PIRSR" id="PIRSR627057-1"/>
    </source>
</evidence>
<evidence type="ECO:0000256" key="10">
    <source>
        <dbReference type="ARBA" id="ARBA00023136"/>
    </source>
</evidence>
<comment type="function">
    <text evidence="15">Proteolytically removes the C-terminal three residues of farnesylated proteins.</text>
</comment>
<evidence type="ECO:0000256" key="4">
    <source>
        <dbReference type="ARBA" id="ARBA00022723"/>
    </source>
</evidence>
<dbReference type="Gene3D" id="3.30.2010.10">
    <property type="entry name" value="Metalloproteases ('zincins'), catalytic domain"/>
    <property type="match status" value="1"/>
</dbReference>
<feature type="transmembrane region" description="Helical" evidence="15">
    <location>
        <begin position="23"/>
        <end position="44"/>
    </location>
</feature>
<dbReference type="GO" id="GO:0071586">
    <property type="term" value="P:CAAX-box protein processing"/>
    <property type="evidence" value="ECO:0007669"/>
    <property type="project" value="UniProtKB-UniRule"/>
</dbReference>
<dbReference type="Pfam" id="PF16491">
    <property type="entry name" value="Peptidase_M48_N"/>
    <property type="match status" value="1"/>
</dbReference>
<feature type="active site" description="Proton donor" evidence="13">
    <location>
        <position position="391"/>
    </location>
</feature>
<dbReference type="VEuPathDB" id="FungiDB:A1Q1_07636"/>